<evidence type="ECO:0000313" key="1">
    <source>
        <dbReference type="EMBL" id="KAK1149756.1"/>
    </source>
</evidence>
<protein>
    <submittedName>
        <fullName evidence="1">Uncharacterized protein</fullName>
    </submittedName>
</protein>
<proteinExistence type="predicted"/>
<accession>A0ACC3BGY6</accession>
<dbReference type="Proteomes" id="UP001177260">
    <property type="component" value="Unassembled WGS sequence"/>
</dbReference>
<sequence length="326" mass="35345">MSRKGPPRSKYTVGWICALAIELAAAEAMLDKRYDDPGPEHGRDTDNDTNIYTLGAIGDHRVVIACLPGGQMGTTQAATVAVQMKSRFKQLRFGLMVGIGGGVPSDKADIRLGDVVISQPDGGHGGVVQYDFGKTTPDGAKLSGFLNTPPPILLSALPKLRARHIRNKEAVTKHLSRYQEMPLFARDRAGIDELFKSTYSHVGGETCAACRKDKQIHRTLRSVEEQVMLHYGTIASGNQVMRDAVVRDQIGSQIGGVLCFEMEAAGLMNSFPCLVIRGICDYADSHKNKRWQPYAAATAAACATEVLSIVPAKDLAKMMTIDEAVW</sequence>
<gene>
    <name evidence="1" type="ORF">N8T08_005310</name>
</gene>
<name>A0ACC3BGY6_9EURO</name>
<dbReference type="EMBL" id="JAOPJF010000003">
    <property type="protein sequence ID" value="KAK1149756.1"/>
    <property type="molecule type" value="Genomic_DNA"/>
</dbReference>
<reference evidence="1 2" key="1">
    <citation type="journal article" date="2023" name="ACS Omega">
        <title>Identification of the Neoaspergillic Acid Biosynthesis Gene Cluster by Establishing an In Vitro CRISPR-Ribonucleoprotein Genetic System in Aspergillus melleus.</title>
        <authorList>
            <person name="Yuan B."/>
            <person name="Grau M.F."/>
            <person name="Murata R.M."/>
            <person name="Torok T."/>
            <person name="Venkateswaran K."/>
            <person name="Stajich J.E."/>
            <person name="Wang C.C.C."/>
        </authorList>
    </citation>
    <scope>NUCLEOTIDE SEQUENCE [LARGE SCALE GENOMIC DNA]</scope>
    <source>
        <strain evidence="1 2">IMV 1140</strain>
    </source>
</reference>
<comment type="caution">
    <text evidence="1">The sequence shown here is derived from an EMBL/GenBank/DDBJ whole genome shotgun (WGS) entry which is preliminary data.</text>
</comment>
<evidence type="ECO:0000313" key="2">
    <source>
        <dbReference type="Proteomes" id="UP001177260"/>
    </source>
</evidence>
<keyword evidence="2" id="KW-1185">Reference proteome</keyword>
<organism evidence="1 2">
    <name type="scientific">Aspergillus melleus</name>
    <dbReference type="NCBI Taxonomy" id="138277"/>
    <lineage>
        <taxon>Eukaryota</taxon>
        <taxon>Fungi</taxon>
        <taxon>Dikarya</taxon>
        <taxon>Ascomycota</taxon>
        <taxon>Pezizomycotina</taxon>
        <taxon>Eurotiomycetes</taxon>
        <taxon>Eurotiomycetidae</taxon>
        <taxon>Eurotiales</taxon>
        <taxon>Aspergillaceae</taxon>
        <taxon>Aspergillus</taxon>
        <taxon>Aspergillus subgen. Circumdati</taxon>
    </lineage>
</organism>